<reference evidence="3" key="2">
    <citation type="submission" date="2020-09" db="EMBL/GenBank/DDBJ databases">
        <authorList>
            <person name="Sun Q."/>
            <person name="Ohkuma M."/>
        </authorList>
    </citation>
    <scope>NUCLEOTIDE SEQUENCE</scope>
    <source>
        <strain evidence="3">JCM 4122</strain>
    </source>
</reference>
<evidence type="ECO:0000256" key="1">
    <source>
        <dbReference type="SAM" id="MobiDB-lite"/>
    </source>
</evidence>
<dbReference type="EMBL" id="BNBE01000004">
    <property type="protein sequence ID" value="GHG25680.1"/>
    <property type="molecule type" value="Genomic_DNA"/>
</dbReference>
<dbReference type="SUPFAM" id="SSF46785">
    <property type="entry name" value="Winged helix' DNA-binding domain"/>
    <property type="match status" value="1"/>
</dbReference>
<proteinExistence type="predicted"/>
<dbReference type="Pfam" id="PF03551">
    <property type="entry name" value="PadR"/>
    <property type="match status" value="1"/>
</dbReference>
<dbReference type="Gene3D" id="1.10.10.10">
    <property type="entry name" value="Winged helix-like DNA-binding domain superfamily/Winged helix DNA-binding domain"/>
    <property type="match status" value="1"/>
</dbReference>
<name>A0A919ERZ5_STRFL</name>
<dbReference type="Proteomes" id="UP000632849">
    <property type="component" value="Unassembled WGS sequence"/>
</dbReference>
<dbReference type="InterPro" id="IPR036388">
    <property type="entry name" value="WH-like_DNA-bd_sf"/>
</dbReference>
<dbReference type="InterPro" id="IPR052509">
    <property type="entry name" value="Metal_resp_DNA-bind_regulator"/>
</dbReference>
<evidence type="ECO:0000313" key="3">
    <source>
        <dbReference type="EMBL" id="GHG25680.1"/>
    </source>
</evidence>
<evidence type="ECO:0000259" key="2">
    <source>
        <dbReference type="Pfam" id="PF03551"/>
    </source>
</evidence>
<dbReference type="InterPro" id="IPR011991">
    <property type="entry name" value="ArsR-like_HTH"/>
</dbReference>
<accession>A0A919ERZ5</accession>
<comment type="caution">
    <text evidence="3">The sequence shown here is derived from an EMBL/GenBank/DDBJ whole genome shotgun (WGS) entry which is preliminary data.</text>
</comment>
<keyword evidence="4" id="KW-1185">Reference proteome</keyword>
<dbReference type="CDD" id="cd00090">
    <property type="entry name" value="HTH_ARSR"/>
    <property type="match status" value="1"/>
</dbReference>
<dbReference type="PANTHER" id="PTHR33169">
    <property type="entry name" value="PADR-FAMILY TRANSCRIPTIONAL REGULATOR"/>
    <property type="match status" value="1"/>
</dbReference>
<feature type="compositionally biased region" description="Polar residues" evidence="1">
    <location>
        <begin position="141"/>
        <end position="155"/>
    </location>
</feature>
<dbReference type="PANTHER" id="PTHR33169:SF14">
    <property type="entry name" value="TRANSCRIPTIONAL REGULATOR RV3488"/>
    <property type="match status" value="1"/>
</dbReference>
<evidence type="ECO:0000313" key="4">
    <source>
        <dbReference type="Proteomes" id="UP000632849"/>
    </source>
</evidence>
<dbReference type="InterPro" id="IPR005149">
    <property type="entry name" value="Tscrpt_reg_PadR_N"/>
</dbReference>
<feature type="region of interest" description="Disordered" evidence="1">
    <location>
        <begin position="114"/>
        <end position="155"/>
    </location>
</feature>
<sequence>MVPGNAKNDGGGRVSSQLRKGVLEYCVLALLRHEPKYGVELLSELSAVSVMATSQGTIYPLLSRLRREGFVDTELRESPSGPPRRYYALTALGRTSLAEFTGAWPHFRNAVDHFLDDPRHDPQNGPRPDPQNDARHDPQSGPRTDPQNDPQGDTA</sequence>
<dbReference type="GeneID" id="95662328"/>
<gene>
    <name evidence="3" type="ORF">GCM10017667_72310</name>
</gene>
<protein>
    <submittedName>
        <fullName evidence="3">PadR family transcriptional regulator</fullName>
    </submittedName>
</protein>
<dbReference type="InterPro" id="IPR036390">
    <property type="entry name" value="WH_DNA-bd_sf"/>
</dbReference>
<reference evidence="3" key="1">
    <citation type="journal article" date="2014" name="Int. J. Syst. Evol. Microbiol.">
        <title>Complete genome sequence of Corynebacterium casei LMG S-19264T (=DSM 44701T), isolated from a smear-ripened cheese.</title>
        <authorList>
            <consortium name="US DOE Joint Genome Institute (JGI-PGF)"/>
            <person name="Walter F."/>
            <person name="Albersmeier A."/>
            <person name="Kalinowski J."/>
            <person name="Ruckert C."/>
        </authorList>
    </citation>
    <scope>NUCLEOTIDE SEQUENCE</scope>
    <source>
        <strain evidence="3">JCM 4122</strain>
    </source>
</reference>
<dbReference type="AlphaFoldDB" id="A0A919ERZ5"/>
<feature type="domain" description="Transcription regulator PadR N-terminal" evidence="2">
    <location>
        <begin position="27"/>
        <end position="99"/>
    </location>
</feature>
<organism evidence="3 4">
    <name type="scientific">Streptomyces filamentosus</name>
    <name type="common">Streptomyces roseosporus</name>
    <dbReference type="NCBI Taxonomy" id="67294"/>
    <lineage>
        <taxon>Bacteria</taxon>
        <taxon>Bacillati</taxon>
        <taxon>Actinomycetota</taxon>
        <taxon>Actinomycetes</taxon>
        <taxon>Kitasatosporales</taxon>
        <taxon>Streptomycetaceae</taxon>
        <taxon>Streptomyces</taxon>
    </lineage>
</organism>
<dbReference type="RefSeq" id="WP_150233736.1">
    <property type="nucleotide sequence ID" value="NZ_BNBE01000004.1"/>
</dbReference>